<feature type="compositionally biased region" description="Basic and acidic residues" evidence="2">
    <location>
        <begin position="301"/>
        <end position="312"/>
    </location>
</feature>
<proteinExistence type="predicted"/>
<keyword evidence="1" id="KW-0175">Coiled coil</keyword>
<dbReference type="InterPro" id="IPR052336">
    <property type="entry name" value="MlaD_Phospholipid_Transporter"/>
</dbReference>
<evidence type="ECO:0000256" key="1">
    <source>
        <dbReference type="SAM" id="Coils"/>
    </source>
</evidence>
<organism evidence="4 5">
    <name type="scientific">Geothrix rubra</name>
    <dbReference type="NCBI Taxonomy" id="2927977"/>
    <lineage>
        <taxon>Bacteria</taxon>
        <taxon>Pseudomonadati</taxon>
        <taxon>Acidobacteriota</taxon>
        <taxon>Holophagae</taxon>
        <taxon>Holophagales</taxon>
        <taxon>Holophagaceae</taxon>
        <taxon>Geothrix</taxon>
    </lineage>
</organism>
<dbReference type="RefSeq" id="WP_285722083.1">
    <property type="nucleotide sequence ID" value="NZ_BSDD01000001.1"/>
</dbReference>
<sequence>MNFDKQDVRLGAFVLAALGLFLGLLVFKNARAVVERSYPLVVRLDSMEGLAPGSDVELKGYRVGAVDRVDMRQEGVDYHFLATLSIRQDIRLWRGTRALVAAKGLGSTFLDLQLPDPAERTVVLAPGDQIPGDQGVSLGSVLEKADRLLDTLTGSVEALRDRLRTHGLGDVLDHPAVKQALQSLNGALREFQALAQEGRGLVGHADRSMGEADKALADLEKSLAITRGLLESRRPELDRIVVSLAATLQQADALLSRFRAEDQPELETSLKTLRRSLDSVEELLQLLKQKPSRAVWGTPSDAEREKARKALEAARQAPGPGR</sequence>
<feature type="domain" description="Mce/MlaD" evidence="3">
    <location>
        <begin position="37"/>
        <end position="113"/>
    </location>
</feature>
<dbReference type="EMBL" id="BSDD01000001">
    <property type="protein sequence ID" value="GLH68574.1"/>
    <property type="molecule type" value="Genomic_DNA"/>
</dbReference>
<name>A0ABQ5Q1P2_9BACT</name>
<dbReference type="PANTHER" id="PTHR33371:SF4">
    <property type="entry name" value="INTERMEMBRANE PHOSPHOLIPID TRANSPORT SYSTEM BINDING PROTEIN MLAD"/>
    <property type="match status" value="1"/>
</dbReference>
<feature type="compositionally biased region" description="Low complexity" evidence="2">
    <location>
        <begin position="313"/>
        <end position="322"/>
    </location>
</feature>
<feature type="region of interest" description="Disordered" evidence="2">
    <location>
        <begin position="294"/>
        <end position="322"/>
    </location>
</feature>
<evidence type="ECO:0000313" key="4">
    <source>
        <dbReference type="EMBL" id="GLH68574.1"/>
    </source>
</evidence>
<evidence type="ECO:0000259" key="3">
    <source>
        <dbReference type="Pfam" id="PF02470"/>
    </source>
</evidence>
<reference evidence="4 5" key="1">
    <citation type="journal article" date="2023" name="Antonie Van Leeuwenhoek">
        <title>Mesoterricola silvestris gen. nov., sp. nov., Mesoterricola sediminis sp. nov., Geothrix oryzae sp. nov., Geothrix edaphica sp. nov., Geothrix rubra sp. nov., and Geothrix limicola sp. nov., six novel members of Acidobacteriota isolated from soils.</title>
        <authorList>
            <person name="Itoh H."/>
            <person name="Sugisawa Y."/>
            <person name="Mise K."/>
            <person name="Xu Z."/>
            <person name="Kuniyasu M."/>
            <person name="Ushijima N."/>
            <person name="Kawano K."/>
            <person name="Kobayashi E."/>
            <person name="Shiratori Y."/>
            <person name="Masuda Y."/>
            <person name="Senoo K."/>
        </authorList>
    </citation>
    <scope>NUCLEOTIDE SEQUENCE [LARGE SCALE GENOMIC DNA]</scope>
    <source>
        <strain evidence="4 5">Red803</strain>
    </source>
</reference>
<accession>A0ABQ5Q1P2</accession>
<comment type="caution">
    <text evidence="4">The sequence shown here is derived from an EMBL/GenBank/DDBJ whole genome shotgun (WGS) entry which is preliminary data.</text>
</comment>
<dbReference type="PANTHER" id="PTHR33371">
    <property type="entry name" value="INTERMEMBRANE PHOSPHOLIPID TRANSPORT SYSTEM BINDING PROTEIN MLAD-RELATED"/>
    <property type="match status" value="1"/>
</dbReference>
<dbReference type="Proteomes" id="UP001165089">
    <property type="component" value="Unassembled WGS sequence"/>
</dbReference>
<protein>
    <recommendedName>
        <fullName evidence="3">Mce/MlaD domain-containing protein</fullName>
    </recommendedName>
</protein>
<feature type="coiled-coil region" evidence="1">
    <location>
        <begin position="142"/>
        <end position="197"/>
    </location>
</feature>
<dbReference type="InterPro" id="IPR003399">
    <property type="entry name" value="Mce/MlaD"/>
</dbReference>
<dbReference type="Pfam" id="PF02470">
    <property type="entry name" value="MlaD"/>
    <property type="match status" value="1"/>
</dbReference>
<evidence type="ECO:0000256" key="2">
    <source>
        <dbReference type="SAM" id="MobiDB-lite"/>
    </source>
</evidence>
<gene>
    <name evidence="4" type="ORF">GETHPA_01070</name>
</gene>
<keyword evidence="5" id="KW-1185">Reference proteome</keyword>
<evidence type="ECO:0000313" key="5">
    <source>
        <dbReference type="Proteomes" id="UP001165089"/>
    </source>
</evidence>